<accession>E3HBT5</accession>
<organism evidence="1 2">
    <name type="scientific">Ilyobacter polytropus (strain ATCC 51220 / DSM 2926 / LMG 16218 / CuHBu1)</name>
    <dbReference type="NCBI Taxonomy" id="572544"/>
    <lineage>
        <taxon>Bacteria</taxon>
        <taxon>Fusobacteriati</taxon>
        <taxon>Fusobacteriota</taxon>
        <taxon>Fusobacteriia</taxon>
        <taxon>Fusobacteriales</taxon>
        <taxon>Fusobacteriaceae</taxon>
        <taxon>Ilyobacter</taxon>
    </lineage>
</organism>
<gene>
    <name evidence="1" type="ordered locus">Ilyop_2077</name>
</gene>
<dbReference type="AlphaFoldDB" id="E3HBT5"/>
<dbReference type="HOGENOM" id="CLU_3290878_0_0_0"/>
<dbReference type="EMBL" id="CP002282">
    <property type="protein sequence ID" value="ADO83847.1"/>
    <property type="molecule type" value="Genomic_DNA"/>
</dbReference>
<proteinExistence type="predicted"/>
<dbReference type="KEGG" id="ipo:Ilyop_2077"/>
<dbReference type="RefSeq" id="WP_013388509.1">
    <property type="nucleotide sequence ID" value="NC_014633.1"/>
</dbReference>
<protein>
    <submittedName>
        <fullName evidence="1">Uncharacterized protein</fullName>
    </submittedName>
</protein>
<keyword evidence="2" id="KW-1185">Reference proteome</keyword>
<evidence type="ECO:0000313" key="2">
    <source>
        <dbReference type="Proteomes" id="UP000006875"/>
    </source>
</evidence>
<name>E3HBT5_ILYPC</name>
<dbReference type="Proteomes" id="UP000006875">
    <property type="component" value="Plasmid pILYOP01"/>
</dbReference>
<keyword evidence="1" id="KW-0614">Plasmid</keyword>
<evidence type="ECO:0000313" key="1">
    <source>
        <dbReference type="EMBL" id="ADO83847.1"/>
    </source>
</evidence>
<reference evidence="1 2" key="1">
    <citation type="journal article" date="2010" name="Stand. Genomic Sci.">
        <title>Complete genome sequence of Ilyobacter polytropus type strain (CuHbu1).</title>
        <authorList>
            <person name="Sikorski J."/>
            <person name="Chertkov O."/>
            <person name="Lapidus A."/>
            <person name="Nolan M."/>
            <person name="Lucas S."/>
            <person name="Del Rio T.G."/>
            <person name="Tice H."/>
            <person name="Cheng J.F."/>
            <person name="Tapia R."/>
            <person name="Han C."/>
            <person name="Goodwin L."/>
            <person name="Pitluck S."/>
            <person name="Liolios K."/>
            <person name="Ivanova N."/>
            <person name="Mavromatis K."/>
            <person name="Mikhailova N."/>
            <person name="Pati A."/>
            <person name="Chen A."/>
            <person name="Palaniappan K."/>
            <person name="Land M."/>
            <person name="Hauser L."/>
            <person name="Chang Y.J."/>
            <person name="Jeffries C.D."/>
            <person name="Brambilla E."/>
            <person name="Yasawong M."/>
            <person name="Rohde M."/>
            <person name="Pukall R."/>
            <person name="Spring S."/>
            <person name="Goker M."/>
            <person name="Woyke T."/>
            <person name="Bristow J."/>
            <person name="Eisen J.A."/>
            <person name="Markowitz V."/>
            <person name="Hugenholtz P."/>
            <person name="Kyrpides N.C."/>
            <person name="Klenk H.P."/>
        </authorList>
    </citation>
    <scope>NUCLEOTIDE SEQUENCE [LARGE SCALE GENOMIC DNA]</scope>
    <source>
        <strain evidence="2">ATCC 51220 / DSM 2926 / LMG 16218 / CuHBu1</strain>
        <plasmid evidence="2">pILYOP01</plasmid>
    </source>
</reference>
<sequence length="40" mass="4589">MRKGISGKSEVLDKLVAKYGDITVVEAIKKEEIEETLRRR</sequence>
<geneLocation type="plasmid" evidence="1 2">
    <name>pILYOP01</name>
</geneLocation>